<dbReference type="RefSeq" id="WP_366924634.1">
    <property type="nucleotide sequence ID" value="NZ_CP121694.1"/>
</dbReference>
<dbReference type="SMART" id="SM00347">
    <property type="entry name" value="HTH_MARR"/>
    <property type="match status" value="1"/>
</dbReference>
<dbReference type="InterPro" id="IPR036390">
    <property type="entry name" value="WH_DNA-bd_sf"/>
</dbReference>
<dbReference type="PROSITE" id="PS01117">
    <property type="entry name" value="HTH_MARR_1"/>
    <property type="match status" value="1"/>
</dbReference>
<dbReference type="InterPro" id="IPR036388">
    <property type="entry name" value="WH-like_DNA-bd_sf"/>
</dbReference>
<name>A0AAU0UM05_9FIRM</name>
<dbReference type="InterPro" id="IPR023187">
    <property type="entry name" value="Tscrpt_reg_MarR-type_CS"/>
</dbReference>
<dbReference type="PROSITE" id="PS50995">
    <property type="entry name" value="HTH_MARR_2"/>
    <property type="match status" value="1"/>
</dbReference>
<reference evidence="5 6" key="1">
    <citation type="submission" date="2023-04" db="EMBL/GenBank/DDBJ databases">
        <authorList>
            <person name="Hsu D."/>
        </authorList>
    </citation>
    <scope>NUCLEOTIDE SEQUENCE [LARGE SCALE GENOMIC DNA]</scope>
    <source>
        <strain evidence="5 6">MK1</strain>
    </source>
</reference>
<proteinExistence type="predicted"/>
<evidence type="ECO:0000256" key="3">
    <source>
        <dbReference type="ARBA" id="ARBA00023163"/>
    </source>
</evidence>
<evidence type="ECO:0000259" key="4">
    <source>
        <dbReference type="PROSITE" id="PS50995"/>
    </source>
</evidence>
<accession>A0AAU0UM05</accession>
<sequence>MTGLEDLLNLFIENAKKLFFPEEWVKLDLNFSKSEIFTMLLLDKREEITMTELVSNINSPMSTATGLIDRLVKKGYVQRDRSETDRRLVVLTLTEEGSQLIKRLKEMISEYINMIVDDLTEEEVQFLTRIILKIMQNLQTTLDNTKTKVQAEEDIKNIDIE</sequence>
<dbReference type="GO" id="GO:0003677">
    <property type="term" value="F:DNA binding"/>
    <property type="evidence" value="ECO:0007669"/>
    <property type="project" value="UniProtKB-KW"/>
</dbReference>
<evidence type="ECO:0000256" key="2">
    <source>
        <dbReference type="ARBA" id="ARBA00023125"/>
    </source>
</evidence>
<dbReference type="KEGG" id="dbc:MFMK1_001625"/>
<dbReference type="PRINTS" id="PR00598">
    <property type="entry name" value="HTHMARR"/>
</dbReference>
<dbReference type="Proteomes" id="UP001329915">
    <property type="component" value="Chromosome"/>
</dbReference>
<evidence type="ECO:0000256" key="1">
    <source>
        <dbReference type="ARBA" id="ARBA00023015"/>
    </source>
</evidence>
<dbReference type="GO" id="GO:0003700">
    <property type="term" value="F:DNA-binding transcription factor activity"/>
    <property type="evidence" value="ECO:0007669"/>
    <property type="project" value="InterPro"/>
</dbReference>
<dbReference type="Pfam" id="PF01047">
    <property type="entry name" value="MarR"/>
    <property type="match status" value="1"/>
</dbReference>
<dbReference type="AlphaFoldDB" id="A0AAU0UM05"/>
<keyword evidence="6" id="KW-1185">Reference proteome</keyword>
<dbReference type="Gene3D" id="1.10.10.10">
    <property type="entry name" value="Winged helix-like DNA-binding domain superfamily/Winged helix DNA-binding domain"/>
    <property type="match status" value="1"/>
</dbReference>
<organism evidence="5 6">
    <name type="scientific">Metallumcola ferriviriculae</name>
    <dbReference type="NCBI Taxonomy" id="3039180"/>
    <lineage>
        <taxon>Bacteria</taxon>
        <taxon>Bacillati</taxon>
        <taxon>Bacillota</taxon>
        <taxon>Clostridia</taxon>
        <taxon>Neomoorellales</taxon>
        <taxon>Desulfitibacteraceae</taxon>
        <taxon>Metallumcola</taxon>
    </lineage>
</organism>
<keyword evidence="2" id="KW-0238">DNA-binding</keyword>
<feature type="domain" description="HTH marR-type" evidence="4">
    <location>
        <begin position="4"/>
        <end position="136"/>
    </location>
</feature>
<protein>
    <submittedName>
        <fullName evidence="5">MarR family transcriptional regulator</fullName>
    </submittedName>
</protein>
<keyword evidence="1" id="KW-0805">Transcription regulation</keyword>
<evidence type="ECO:0000313" key="6">
    <source>
        <dbReference type="Proteomes" id="UP001329915"/>
    </source>
</evidence>
<dbReference type="EMBL" id="CP121694">
    <property type="protein sequence ID" value="WRO21804.1"/>
    <property type="molecule type" value="Genomic_DNA"/>
</dbReference>
<keyword evidence="3" id="KW-0804">Transcription</keyword>
<evidence type="ECO:0000313" key="5">
    <source>
        <dbReference type="EMBL" id="WRO21804.1"/>
    </source>
</evidence>
<dbReference type="PANTHER" id="PTHR42756">
    <property type="entry name" value="TRANSCRIPTIONAL REGULATOR, MARR"/>
    <property type="match status" value="1"/>
</dbReference>
<gene>
    <name evidence="5" type="ORF">MFMK1_001625</name>
</gene>
<dbReference type="PANTHER" id="PTHR42756:SF1">
    <property type="entry name" value="TRANSCRIPTIONAL REPRESSOR OF EMRAB OPERON"/>
    <property type="match status" value="1"/>
</dbReference>
<dbReference type="InterPro" id="IPR000835">
    <property type="entry name" value="HTH_MarR-typ"/>
</dbReference>
<dbReference type="SUPFAM" id="SSF46785">
    <property type="entry name" value="Winged helix' DNA-binding domain"/>
    <property type="match status" value="1"/>
</dbReference>